<feature type="signal peptide" evidence="7">
    <location>
        <begin position="1"/>
        <end position="27"/>
    </location>
</feature>
<keyword evidence="3 6" id="KW-0812">Transmembrane</keyword>
<keyword evidence="10" id="KW-1185">Reference proteome</keyword>
<dbReference type="RefSeq" id="XP_020048166.1">
    <property type="nucleotide sequence ID" value="XM_020189508.1"/>
</dbReference>
<dbReference type="Pfam" id="PF01184">
    <property type="entry name" value="Gpr1_Fun34_YaaH"/>
    <property type="match status" value="1"/>
</dbReference>
<evidence type="ECO:0000256" key="3">
    <source>
        <dbReference type="ARBA" id="ARBA00022692"/>
    </source>
</evidence>
<dbReference type="STRING" id="1344418.A0A1D2VJU7"/>
<evidence type="ECO:0000313" key="8">
    <source>
        <dbReference type="EMBL" id="ODV61859.1"/>
    </source>
</evidence>
<keyword evidence="7" id="KW-0732">Signal</keyword>
<comment type="similarity">
    <text evidence="2">Belongs to the acetate uptake transporter (AceTr) (TC 2.A.96) family.</text>
</comment>
<evidence type="ECO:0000256" key="6">
    <source>
        <dbReference type="SAM" id="Phobius"/>
    </source>
</evidence>
<feature type="transmembrane region" description="Helical" evidence="6">
    <location>
        <begin position="35"/>
        <end position="57"/>
    </location>
</feature>
<evidence type="ECO:0000256" key="5">
    <source>
        <dbReference type="ARBA" id="ARBA00023136"/>
    </source>
</evidence>
<name>A0A1D2VJU7_9ASCO</name>
<feature type="transmembrane region" description="Helical" evidence="6">
    <location>
        <begin position="100"/>
        <end position="118"/>
    </location>
</feature>
<dbReference type="PANTHER" id="PTHR31123">
    <property type="entry name" value="ACCUMULATION OF DYADS PROTEIN 2-RELATED"/>
    <property type="match status" value="1"/>
</dbReference>
<comment type="subcellular location">
    <subcellularLocation>
        <location evidence="1">Membrane</location>
        <topology evidence="1">Multi-pass membrane protein</topology>
    </subcellularLocation>
</comment>
<dbReference type="GeneID" id="30963144"/>
<feature type="transmembrane region" description="Helical" evidence="6">
    <location>
        <begin position="155"/>
        <end position="176"/>
    </location>
</feature>
<evidence type="ECO:0000313" key="10">
    <source>
        <dbReference type="Proteomes" id="UP000095038"/>
    </source>
</evidence>
<reference evidence="9" key="1">
    <citation type="journal article" date="2016" name="Proc. Natl. Acad. Sci. U.S.A.">
        <title>Comparative genomics of biotechnologically important yeasts.</title>
        <authorList>
            <person name="Riley R."/>
            <person name="Haridas S."/>
            <person name="Wolfe K.H."/>
            <person name="Lopes M.R."/>
            <person name="Hittinger C.T."/>
            <person name="Goeker M."/>
            <person name="Salamov A.A."/>
            <person name="Wisecaver J.H."/>
            <person name="Long T.M."/>
            <person name="Calvey C.H."/>
            <person name="Aerts A.L."/>
            <person name="Barry K.W."/>
            <person name="Choi C."/>
            <person name="Clum A."/>
            <person name="Coughlan A.Y."/>
            <person name="Deshpande S."/>
            <person name="Douglass A.P."/>
            <person name="Hanson S.J."/>
            <person name="Klenk H.-P."/>
            <person name="LaButti K.M."/>
            <person name="Lapidus A."/>
            <person name="Lindquist E.A."/>
            <person name="Lipzen A.M."/>
            <person name="Meier-Kolthoff J.P."/>
            <person name="Ohm R.A."/>
            <person name="Otillar R.P."/>
            <person name="Pangilinan J.L."/>
            <person name="Peng Y."/>
            <person name="Rokas A."/>
            <person name="Rosa C.A."/>
            <person name="Scheuner C."/>
            <person name="Sibirny A.A."/>
            <person name="Slot J.C."/>
            <person name="Stielow J.B."/>
            <person name="Sun H."/>
            <person name="Kurtzman C.P."/>
            <person name="Blackwell M."/>
            <person name="Grigoriev I.V."/>
            <person name="Jeffries T.W."/>
        </authorList>
    </citation>
    <scope>NUCLEOTIDE SEQUENCE</scope>
    <source>
        <strain evidence="9">DSM 1968</strain>
    </source>
</reference>
<reference evidence="10" key="2">
    <citation type="submission" date="2016-05" db="EMBL/GenBank/DDBJ databases">
        <title>Comparative genomics of biotechnologically important yeasts.</title>
        <authorList>
            <consortium name="DOE Joint Genome Institute"/>
            <person name="Riley R."/>
            <person name="Haridas S."/>
            <person name="Wolfe K.H."/>
            <person name="Lopes M.R."/>
            <person name="Hittinger C.T."/>
            <person name="Goker M."/>
            <person name="Salamov A."/>
            <person name="Wisecaver J."/>
            <person name="Long T.M."/>
            <person name="Aerts A.L."/>
            <person name="Barry K."/>
            <person name="Choi C."/>
            <person name="Clum A."/>
            <person name="Coughlan A.Y."/>
            <person name="Deshpande S."/>
            <person name="Douglass A.P."/>
            <person name="Hanson S.J."/>
            <person name="Klenk H.-P."/>
            <person name="Labutti K."/>
            <person name="Lapidus A."/>
            <person name="Lindquist E."/>
            <person name="Lipzen A."/>
            <person name="Meier-Kolthoff J.P."/>
            <person name="Ohm R.A."/>
            <person name="Otillar R.P."/>
            <person name="Pangilinan J."/>
            <person name="Peng Y."/>
            <person name="Rokas A."/>
            <person name="Rosa C.A."/>
            <person name="Scheuner C."/>
            <person name="Sibirny A.A."/>
            <person name="Slot J.C."/>
            <person name="Stielow J.B."/>
            <person name="Sun H."/>
            <person name="Kurtzman C.P."/>
            <person name="Blackwell M."/>
            <person name="Grigoriev I.V."/>
            <person name="Jeffries T.W."/>
        </authorList>
    </citation>
    <scope>NUCLEOTIDE SEQUENCE [LARGE SCALE GENOMIC DNA]</scope>
    <source>
        <strain evidence="10">DSM 1968</strain>
    </source>
</reference>
<evidence type="ECO:0000313" key="9">
    <source>
        <dbReference type="EMBL" id="ODV61860.1"/>
    </source>
</evidence>
<proteinExistence type="inferred from homology"/>
<feature type="chain" id="PRO_5009095172" evidence="7">
    <location>
        <begin position="28"/>
        <end position="191"/>
    </location>
</feature>
<dbReference type="GO" id="GO:0005886">
    <property type="term" value="C:plasma membrane"/>
    <property type="evidence" value="ECO:0007669"/>
    <property type="project" value="TreeGrafter"/>
</dbReference>
<gene>
    <name evidence="8" type="ORF">ASCRUDRAFT_17874</name>
    <name evidence="9" type="ORF">ASCRUDRAFT_26005</name>
</gene>
<keyword evidence="4 6" id="KW-1133">Transmembrane helix</keyword>
<feature type="transmembrane region" description="Helical" evidence="6">
    <location>
        <begin position="125"/>
        <end position="143"/>
    </location>
</feature>
<sequence>RFADPGPLGLCSFALTTLLFSFTNARAMGVEKENIVAGLAFFYGGFIQFVAGVLAFIAGDTFGCCAFASYGGFWMSWGAIHTDAFGIRSAYGDDVQQFNNAMGFFNISWAILTFMMALCTLKGSCYFCSLLWLVVVVFTVNGTSKFTNSVSCARAGGVLGVIAAFLAFFIAFNALSTEENSYIHIRTIMMP</sequence>
<evidence type="ECO:0000256" key="2">
    <source>
        <dbReference type="ARBA" id="ARBA00005587"/>
    </source>
</evidence>
<feature type="non-terminal residue" evidence="9">
    <location>
        <position position="1"/>
    </location>
</feature>
<dbReference type="EMBL" id="KV454478">
    <property type="protein sequence ID" value="ODV61859.1"/>
    <property type="molecule type" value="Genomic_DNA"/>
</dbReference>
<feature type="non-terminal residue" evidence="9">
    <location>
        <position position="191"/>
    </location>
</feature>
<dbReference type="OrthoDB" id="3648309at2759"/>
<organism evidence="9 10">
    <name type="scientific">Ascoidea rubescens DSM 1968</name>
    <dbReference type="NCBI Taxonomy" id="1344418"/>
    <lineage>
        <taxon>Eukaryota</taxon>
        <taxon>Fungi</taxon>
        <taxon>Dikarya</taxon>
        <taxon>Ascomycota</taxon>
        <taxon>Saccharomycotina</taxon>
        <taxon>Saccharomycetes</taxon>
        <taxon>Ascoideaceae</taxon>
        <taxon>Ascoidea</taxon>
    </lineage>
</organism>
<evidence type="ECO:0000256" key="7">
    <source>
        <dbReference type="SAM" id="SignalP"/>
    </source>
</evidence>
<dbReference type="InterPro" id="IPR000791">
    <property type="entry name" value="Gpr1/Fun34/SatP-like"/>
</dbReference>
<dbReference type="Proteomes" id="UP000095038">
    <property type="component" value="Unassembled WGS sequence"/>
</dbReference>
<dbReference type="GeneID" id="30963560"/>
<dbReference type="AlphaFoldDB" id="A0A1D2VJU7"/>
<dbReference type="PANTHER" id="PTHR31123:SF1">
    <property type="entry name" value="ACCUMULATION OF DYADS PROTEIN 2-RELATED"/>
    <property type="match status" value="1"/>
</dbReference>
<dbReference type="NCBIfam" id="NF038013">
    <property type="entry name" value="AceTr_1"/>
    <property type="match status" value="1"/>
</dbReference>
<accession>A0A1D2VJU7</accession>
<dbReference type="EMBL" id="KV454478">
    <property type="protein sequence ID" value="ODV61860.1"/>
    <property type="molecule type" value="Genomic_DNA"/>
</dbReference>
<dbReference type="InterPro" id="IPR051633">
    <property type="entry name" value="AceTr"/>
</dbReference>
<protein>
    <submittedName>
        <fullName evidence="9">Uncharacterized protein</fullName>
    </submittedName>
</protein>
<evidence type="ECO:0000256" key="1">
    <source>
        <dbReference type="ARBA" id="ARBA00004141"/>
    </source>
</evidence>
<dbReference type="RefSeq" id="XP_020048167.1">
    <property type="nucleotide sequence ID" value="XM_020189924.1"/>
</dbReference>
<keyword evidence="5 6" id="KW-0472">Membrane</keyword>
<evidence type="ECO:0000256" key="4">
    <source>
        <dbReference type="ARBA" id="ARBA00022989"/>
    </source>
</evidence>
<dbReference type="GO" id="GO:0015123">
    <property type="term" value="F:acetate transmembrane transporter activity"/>
    <property type="evidence" value="ECO:0007669"/>
    <property type="project" value="TreeGrafter"/>
</dbReference>